<organism evidence="3">
    <name type="scientific">Metarhizium acridum (strain CQMa 102)</name>
    <dbReference type="NCBI Taxonomy" id="655827"/>
    <lineage>
        <taxon>Eukaryota</taxon>
        <taxon>Fungi</taxon>
        <taxon>Dikarya</taxon>
        <taxon>Ascomycota</taxon>
        <taxon>Pezizomycotina</taxon>
        <taxon>Sordariomycetes</taxon>
        <taxon>Hypocreomycetidae</taxon>
        <taxon>Hypocreales</taxon>
        <taxon>Clavicipitaceae</taxon>
        <taxon>Metarhizium</taxon>
    </lineage>
</organism>
<dbReference type="EMBL" id="GL698470">
    <property type="protein sequence ID" value="EFY93523.1"/>
    <property type="molecule type" value="Genomic_DNA"/>
</dbReference>
<accession>E9DRU1</accession>
<dbReference type="OrthoDB" id="10253869at2759"/>
<keyword evidence="3" id="KW-1185">Reference proteome</keyword>
<evidence type="ECO:0000313" key="3">
    <source>
        <dbReference type="Proteomes" id="UP000002499"/>
    </source>
</evidence>
<dbReference type="AlphaFoldDB" id="E9DRU1"/>
<dbReference type="InterPro" id="IPR029058">
    <property type="entry name" value="AB_hydrolase_fold"/>
</dbReference>
<sequence length="345" mass="37295">MFPGGPNPTQVQFVPPGKAHNSPLPLVLIHDGGGTTFSYFVLGSLARDVWAVHNPNYFEGLPWEGGMDEMAKKYLDFIAGDLVGPVMLGGWSLGGYLSLAMARAIAANPGAYPISVAGLLIIDSPYHIARSKIAVPTSKPELTGIPPLVRKSFSNCDDMLQHWDLPLWDTSDSDASTDVKLTVAGETLAVRKGEVLHKPVGSDSKWQTIAVKTYVKDAQADISGSVAGGSPPPAVLLRCVKRAKPEPNHVSSGESQDVAPPCLVDLFRDEKLLGWEARYPEFIKAVIDVDADHYNLFDRNNTVGLETVTAQLAKGLEVLDALHEEKKKGVYRKPVLILPDVLTLK</sequence>
<protein>
    <submittedName>
        <fullName evidence="2">Esterase-like protein</fullName>
    </submittedName>
</protein>
<evidence type="ECO:0000259" key="1">
    <source>
        <dbReference type="Pfam" id="PF00975"/>
    </source>
</evidence>
<dbReference type="Proteomes" id="UP000002499">
    <property type="component" value="Unassembled WGS sequence"/>
</dbReference>
<dbReference type="Pfam" id="PF00975">
    <property type="entry name" value="Thioesterase"/>
    <property type="match status" value="1"/>
</dbReference>
<evidence type="ECO:0000313" key="2">
    <source>
        <dbReference type="EMBL" id="EFY93523.1"/>
    </source>
</evidence>
<dbReference type="HOGENOM" id="CLU_066049_0_0_1"/>
<feature type="domain" description="Thioesterase" evidence="1">
    <location>
        <begin position="25"/>
        <end position="127"/>
    </location>
</feature>
<dbReference type="InParanoid" id="E9DRU1"/>
<dbReference type="InterPro" id="IPR001031">
    <property type="entry name" value="Thioesterase"/>
</dbReference>
<dbReference type="SUPFAM" id="SSF53474">
    <property type="entry name" value="alpha/beta-Hydrolases"/>
    <property type="match status" value="1"/>
</dbReference>
<dbReference type="OMA" id="SNHYEMF"/>
<gene>
    <name evidence="2" type="ORF">MAC_00014</name>
</gene>
<reference evidence="2 3" key="1">
    <citation type="journal article" date="2011" name="PLoS Genet.">
        <title>Genome sequencing and comparative transcriptomics of the model entomopathogenic fungi Metarhizium anisopliae and M. acridum.</title>
        <authorList>
            <person name="Gao Q."/>
            <person name="Jin K."/>
            <person name="Ying S.H."/>
            <person name="Zhang Y."/>
            <person name="Xiao G."/>
            <person name="Shang Y."/>
            <person name="Duan Z."/>
            <person name="Hu X."/>
            <person name="Xie X.Q."/>
            <person name="Zhou G."/>
            <person name="Peng G."/>
            <person name="Luo Z."/>
            <person name="Huang W."/>
            <person name="Wang B."/>
            <person name="Fang W."/>
            <person name="Wang S."/>
            <person name="Zhong Y."/>
            <person name="Ma L.J."/>
            <person name="St Leger R.J."/>
            <person name="Zhao G.P."/>
            <person name="Pei Y."/>
            <person name="Feng M.G."/>
            <person name="Xia Y."/>
            <person name="Wang C."/>
        </authorList>
    </citation>
    <scope>NUCLEOTIDE SEQUENCE [LARGE SCALE GENOMIC DNA]</scope>
    <source>
        <strain evidence="2 3">CQMa 102</strain>
    </source>
</reference>
<proteinExistence type="predicted"/>
<name>E9DRU1_METAQ</name>
<dbReference type="Gene3D" id="3.40.50.1820">
    <property type="entry name" value="alpha/beta hydrolase"/>
    <property type="match status" value="1"/>
</dbReference>
<dbReference type="eggNOG" id="ENOG502S3GI">
    <property type="taxonomic scope" value="Eukaryota"/>
</dbReference>